<evidence type="ECO:0000256" key="3">
    <source>
        <dbReference type="ARBA" id="ARBA00022751"/>
    </source>
</evidence>
<dbReference type="SUPFAM" id="SSF161084">
    <property type="entry name" value="MAPEG domain-like"/>
    <property type="match status" value="1"/>
</dbReference>
<feature type="transmembrane region" description="Helical" evidence="7">
    <location>
        <begin position="109"/>
        <end position="133"/>
    </location>
</feature>
<evidence type="ECO:0000256" key="4">
    <source>
        <dbReference type="ARBA" id="ARBA00022824"/>
    </source>
</evidence>
<evidence type="ECO:0000256" key="2">
    <source>
        <dbReference type="ARBA" id="ARBA00022692"/>
    </source>
</evidence>
<dbReference type="InterPro" id="IPR023352">
    <property type="entry name" value="MAPEG-like_dom_sf"/>
</dbReference>
<dbReference type="PANTHER" id="PTHR10250:SF13">
    <property type="entry name" value="MICROSOMAL GLUTATHIONE S-TRANSFERASE 2"/>
    <property type="match status" value="1"/>
</dbReference>
<dbReference type="InterPro" id="IPR001129">
    <property type="entry name" value="Membr-assoc_MAPEG"/>
</dbReference>
<organism evidence="9 10">
    <name type="scientific">Oncorhynchus tshawytscha</name>
    <name type="common">Chinook salmon</name>
    <name type="synonym">Salmo tshawytscha</name>
    <dbReference type="NCBI Taxonomy" id="74940"/>
    <lineage>
        <taxon>Eukaryota</taxon>
        <taxon>Metazoa</taxon>
        <taxon>Chordata</taxon>
        <taxon>Craniata</taxon>
        <taxon>Vertebrata</taxon>
        <taxon>Euteleostomi</taxon>
        <taxon>Actinopterygii</taxon>
        <taxon>Neopterygii</taxon>
        <taxon>Teleostei</taxon>
        <taxon>Protacanthopterygii</taxon>
        <taxon>Salmoniformes</taxon>
        <taxon>Salmonidae</taxon>
        <taxon>Salmoninae</taxon>
        <taxon>Oncorhynchus</taxon>
    </lineage>
</organism>
<dbReference type="GeneTree" id="ENSGT00940000160288"/>
<dbReference type="GO" id="GO:0004364">
    <property type="term" value="F:glutathione transferase activity"/>
    <property type="evidence" value="ECO:0007669"/>
    <property type="project" value="TreeGrafter"/>
</dbReference>
<feature type="signal peptide" evidence="8">
    <location>
        <begin position="1"/>
        <end position="24"/>
    </location>
</feature>
<dbReference type="Proteomes" id="UP000694402">
    <property type="component" value="Unassembled WGS sequence"/>
</dbReference>
<keyword evidence="8" id="KW-0732">Signal</keyword>
<keyword evidence="6 7" id="KW-0472">Membrane</keyword>
<keyword evidence="3" id="KW-0434">Leukotriene biosynthesis</keyword>
<dbReference type="InterPro" id="IPR001446">
    <property type="entry name" value="5_LipOase_AP"/>
</dbReference>
<dbReference type="Pfam" id="PF01124">
    <property type="entry name" value="MAPEG"/>
    <property type="match status" value="1"/>
</dbReference>
<protein>
    <recommendedName>
        <fullName evidence="11">Microsomal glutathione S-transferase 2</fullName>
    </recommendedName>
</protein>
<evidence type="ECO:0000313" key="9">
    <source>
        <dbReference type="Ensembl" id="ENSOTSP00005127083.1"/>
    </source>
</evidence>
<dbReference type="PRINTS" id="PR00488">
    <property type="entry name" value="5LPOXGNASEAP"/>
</dbReference>
<reference evidence="10" key="1">
    <citation type="journal article" date="2018" name="PLoS ONE">
        <title>Chinook salmon (Oncorhynchus tshawytscha) genome and transcriptome.</title>
        <authorList>
            <person name="Christensen K.A."/>
            <person name="Leong J.S."/>
            <person name="Sakhrani D."/>
            <person name="Biagi C.A."/>
            <person name="Minkley D.R."/>
            <person name="Withler R.E."/>
            <person name="Rondeau E.B."/>
            <person name="Koop B.F."/>
            <person name="Devlin R.H."/>
        </authorList>
    </citation>
    <scope>NUCLEOTIDE SEQUENCE [LARGE SCALE GENOMIC DNA]</scope>
</reference>
<dbReference type="GO" id="GO:0008047">
    <property type="term" value="F:enzyme activator activity"/>
    <property type="evidence" value="ECO:0007669"/>
    <property type="project" value="InterPro"/>
</dbReference>
<dbReference type="Ensembl" id="ENSOTST00005145731.1">
    <property type="protein sequence ID" value="ENSOTSP00005127083.1"/>
    <property type="gene ID" value="ENSOTSG00005007341.2"/>
</dbReference>
<evidence type="ECO:0000256" key="8">
    <source>
        <dbReference type="SAM" id="SignalP"/>
    </source>
</evidence>
<dbReference type="RefSeq" id="XP_024238675.1">
    <property type="nucleotide sequence ID" value="XM_024382907.2"/>
</dbReference>
<reference evidence="9" key="2">
    <citation type="submission" date="2025-08" db="UniProtKB">
        <authorList>
            <consortium name="Ensembl"/>
        </authorList>
    </citation>
    <scope>IDENTIFICATION</scope>
</reference>
<comment type="subcellular location">
    <subcellularLocation>
        <location evidence="1">Endoplasmic reticulum membrane</location>
        <topology evidence="1">Multi-pass membrane protein</topology>
    </subcellularLocation>
</comment>
<accession>A0AAZ3QEW3</accession>
<dbReference type="FunFam" id="1.20.120.550:FF:000003">
    <property type="entry name" value="Leukotriene C4 synthase"/>
    <property type="match status" value="1"/>
</dbReference>
<dbReference type="GO" id="GO:0019370">
    <property type="term" value="P:leukotriene biosynthetic process"/>
    <property type="evidence" value="ECO:0007669"/>
    <property type="project" value="UniProtKB-KW"/>
</dbReference>
<evidence type="ECO:0000313" key="10">
    <source>
        <dbReference type="Proteomes" id="UP000694402"/>
    </source>
</evidence>
<dbReference type="PANTHER" id="PTHR10250">
    <property type="entry name" value="MICROSOMAL GLUTATHIONE S-TRANSFERASE"/>
    <property type="match status" value="1"/>
</dbReference>
<dbReference type="GO" id="GO:0005789">
    <property type="term" value="C:endoplasmic reticulum membrane"/>
    <property type="evidence" value="ECO:0007669"/>
    <property type="project" value="UniProtKB-SubCell"/>
</dbReference>
<reference evidence="9" key="3">
    <citation type="submission" date="2025-09" db="UniProtKB">
        <authorList>
            <consortium name="Ensembl"/>
        </authorList>
    </citation>
    <scope>IDENTIFICATION</scope>
</reference>
<dbReference type="GO" id="GO:0004464">
    <property type="term" value="F:leukotriene-C4 synthase activity"/>
    <property type="evidence" value="ECO:0007669"/>
    <property type="project" value="TreeGrafter"/>
</dbReference>
<dbReference type="GeneID" id="112220927"/>
<keyword evidence="4" id="KW-0256">Endoplasmic reticulum</keyword>
<dbReference type="GO" id="GO:0005635">
    <property type="term" value="C:nuclear envelope"/>
    <property type="evidence" value="ECO:0007669"/>
    <property type="project" value="TreeGrafter"/>
</dbReference>
<dbReference type="GO" id="GO:0004602">
    <property type="term" value="F:glutathione peroxidase activity"/>
    <property type="evidence" value="ECO:0007669"/>
    <property type="project" value="TreeGrafter"/>
</dbReference>
<feature type="transmembrane region" description="Helical" evidence="7">
    <location>
        <begin position="60"/>
        <end position="89"/>
    </location>
</feature>
<feature type="chain" id="PRO_5044298400" description="Microsomal glutathione S-transferase 2" evidence="8">
    <location>
        <begin position="25"/>
        <end position="148"/>
    </location>
</feature>
<dbReference type="Gene3D" id="1.20.120.550">
    <property type="entry name" value="Membrane associated eicosanoid/glutathione metabolism-like domain"/>
    <property type="match status" value="1"/>
</dbReference>
<proteinExistence type="predicted"/>
<gene>
    <name evidence="9" type="primary">MGST2</name>
</gene>
<evidence type="ECO:0008006" key="11">
    <source>
        <dbReference type="Google" id="ProtNLM"/>
    </source>
</evidence>
<keyword evidence="10" id="KW-1185">Reference proteome</keyword>
<evidence type="ECO:0000256" key="6">
    <source>
        <dbReference type="ARBA" id="ARBA00023136"/>
    </source>
</evidence>
<keyword evidence="2 7" id="KW-0812">Transmembrane</keyword>
<name>A0AAZ3QEW3_ONCTS</name>
<dbReference type="InterPro" id="IPR050997">
    <property type="entry name" value="MAPEG"/>
</dbReference>
<evidence type="ECO:0000256" key="7">
    <source>
        <dbReference type="SAM" id="Phobius"/>
    </source>
</evidence>
<keyword evidence="5 7" id="KW-1133">Transmembrane helix</keyword>
<sequence length="148" mass="16601">MTTEISVLLAVVSLFSALQMGYLARQVGLARMTHKVMPPTVTGPPEFERTFRAHQNNVELYPVFLVVLWTSGLLFSEVLAVLGGGVYMVARHMYFSGYVMSTKKRLPGFYLTLGALFFLSVLSTIGILHGILLEYFYKIVSMMVTHEQ</sequence>
<evidence type="ECO:0000256" key="5">
    <source>
        <dbReference type="ARBA" id="ARBA00022989"/>
    </source>
</evidence>
<dbReference type="AlphaFoldDB" id="A0AAZ3QEW3"/>
<evidence type="ECO:0000256" key="1">
    <source>
        <dbReference type="ARBA" id="ARBA00004477"/>
    </source>
</evidence>